<reference evidence="2" key="1">
    <citation type="submission" date="2017-02" db="UniProtKB">
        <authorList>
            <consortium name="WormBaseParasite"/>
        </authorList>
    </citation>
    <scope>IDENTIFICATION</scope>
</reference>
<protein>
    <submittedName>
        <fullName evidence="2">Transposase</fullName>
    </submittedName>
</protein>
<accession>A0A0N5AVE5</accession>
<dbReference type="Proteomes" id="UP000046393">
    <property type="component" value="Unplaced"/>
</dbReference>
<evidence type="ECO:0000313" key="2">
    <source>
        <dbReference type="WBParaSite" id="SMUV_0000886201-mRNA-1"/>
    </source>
</evidence>
<keyword evidence="1" id="KW-1185">Reference proteome</keyword>
<sequence>MTISVIETNERKAKKKLKEDYLLAIAESHNRIGELRSRGVTASVTNHTPSKFLWLGQVPEKVQGLYGRLTVADSGYCSTVELAGKLQLSAGDKSHLKLNMTLRSIANKYQKLQRTSKTLRGLEAAKREADRVCTMMMAFSKCY</sequence>
<dbReference type="AlphaFoldDB" id="A0A0N5AVE5"/>
<proteinExistence type="predicted"/>
<dbReference type="WBParaSite" id="SMUV_0000886201-mRNA-1">
    <property type="protein sequence ID" value="SMUV_0000886201-mRNA-1"/>
    <property type="gene ID" value="SMUV_0000886201"/>
</dbReference>
<name>A0A0N5AVE5_9BILA</name>
<organism evidence="1 2">
    <name type="scientific">Syphacia muris</name>
    <dbReference type="NCBI Taxonomy" id="451379"/>
    <lineage>
        <taxon>Eukaryota</taxon>
        <taxon>Metazoa</taxon>
        <taxon>Ecdysozoa</taxon>
        <taxon>Nematoda</taxon>
        <taxon>Chromadorea</taxon>
        <taxon>Rhabditida</taxon>
        <taxon>Spirurina</taxon>
        <taxon>Oxyuridomorpha</taxon>
        <taxon>Oxyuroidea</taxon>
        <taxon>Oxyuridae</taxon>
        <taxon>Syphacia</taxon>
    </lineage>
</organism>
<evidence type="ECO:0000313" key="1">
    <source>
        <dbReference type="Proteomes" id="UP000046393"/>
    </source>
</evidence>